<dbReference type="Gramene" id="Pp3c10_23710V3.2">
    <property type="protein sequence ID" value="PAC:32900899.CDS.1"/>
    <property type="gene ID" value="Pp3c10_23710"/>
</dbReference>
<dbReference type="Gramene" id="Pp3c10_23710V3.1">
    <property type="protein sequence ID" value="PAC:32900898.CDS.1"/>
    <property type="gene ID" value="Pp3c10_23710"/>
</dbReference>
<organism evidence="1">
    <name type="scientific">Physcomitrium patens</name>
    <name type="common">Spreading-leaved earth moss</name>
    <name type="synonym">Physcomitrella patens</name>
    <dbReference type="NCBI Taxonomy" id="3218"/>
    <lineage>
        <taxon>Eukaryota</taxon>
        <taxon>Viridiplantae</taxon>
        <taxon>Streptophyta</taxon>
        <taxon>Embryophyta</taxon>
        <taxon>Bryophyta</taxon>
        <taxon>Bryophytina</taxon>
        <taxon>Bryopsida</taxon>
        <taxon>Funariidae</taxon>
        <taxon>Funariales</taxon>
        <taxon>Funariaceae</taxon>
        <taxon>Physcomitrium</taxon>
    </lineage>
</organism>
<dbReference type="InParanoid" id="A0A2K1K077"/>
<dbReference type="PaxDb" id="3218-PP1S32_136V6.1"/>
<reference evidence="1 3" key="2">
    <citation type="journal article" date="2018" name="Plant J.">
        <title>The Physcomitrella patens chromosome-scale assembly reveals moss genome structure and evolution.</title>
        <authorList>
            <person name="Lang D."/>
            <person name="Ullrich K.K."/>
            <person name="Murat F."/>
            <person name="Fuchs J."/>
            <person name="Jenkins J."/>
            <person name="Haas F.B."/>
            <person name="Piednoel M."/>
            <person name="Gundlach H."/>
            <person name="Van Bel M."/>
            <person name="Meyberg R."/>
            <person name="Vives C."/>
            <person name="Morata J."/>
            <person name="Symeonidi A."/>
            <person name="Hiss M."/>
            <person name="Muchero W."/>
            <person name="Kamisugi Y."/>
            <person name="Saleh O."/>
            <person name="Blanc G."/>
            <person name="Decker E.L."/>
            <person name="van Gessel N."/>
            <person name="Grimwood J."/>
            <person name="Hayes R.D."/>
            <person name="Graham S.W."/>
            <person name="Gunter L.E."/>
            <person name="McDaniel S.F."/>
            <person name="Hoernstein S.N.W."/>
            <person name="Larsson A."/>
            <person name="Li F.W."/>
            <person name="Perroud P.F."/>
            <person name="Phillips J."/>
            <person name="Ranjan P."/>
            <person name="Rokshar D.S."/>
            <person name="Rothfels C.J."/>
            <person name="Schneider L."/>
            <person name="Shu S."/>
            <person name="Stevenson D.W."/>
            <person name="Thummler F."/>
            <person name="Tillich M."/>
            <person name="Villarreal Aguilar J.C."/>
            <person name="Widiez T."/>
            <person name="Wong G.K."/>
            <person name="Wymore A."/>
            <person name="Zhang Y."/>
            <person name="Zimmer A.D."/>
            <person name="Quatrano R.S."/>
            <person name="Mayer K.F.X."/>
            <person name="Goodstein D."/>
            <person name="Casacuberta J.M."/>
            <person name="Vandepoele K."/>
            <person name="Reski R."/>
            <person name="Cuming A.C."/>
            <person name="Tuskan G.A."/>
            <person name="Maumus F."/>
            <person name="Salse J."/>
            <person name="Schmutz J."/>
            <person name="Rensing S.A."/>
        </authorList>
    </citation>
    <scope>NUCLEOTIDE SEQUENCE [LARGE SCALE GENOMIC DNA]</scope>
    <source>
        <strain evidence="2 3">cv. Gransden 2004</strain>
    </source>
</reference>
<accession>A0A2K1K077</accession>
<evidence type="ECO:0000313" key="1">
    <source>
        <dbReference type="EMBL" id="PNR47177.1"/>
    </source>
</evidence>
<reference evidence="2" key="3">
    <citation type="submission" date="2020-12" db="UniProtKB">
        <authorList>
            <consortium name="EnsemblPlants"/>
        </authorList>
    </citation>
    <scope>IDENTIFICATION</scope>
</reference>
<protein>
    <submittedName>
        <fullName evidence="1 2">Uncharacterized protein</fullName>
    </submittedName>
</protein>
<dbReference type="EMBL" id="ABEU02000010">
    <property type="protein sequence ID" value="PNR47177.1"/>
    <property type="molecule type" value="Genomic_DNA"/>
</dbReference>
<dbReference type="EnsemblPlants" id="Pp3c10_23710V3.2">
    <property type="protein sequence ID" value="PAC:32900899.CDS.1"/>
    <property type="gene ID" value="Pp3c10_23710"/>
</dbReference>
<dbReference type="Proteomes" id="UP000006727">
    <property type="component" value="Chromosome 10"/>
</dbReference>
<sequence length="55" mass="6263">MFCILAESVENKPSIHHVRGQFPRSSVSWYSDSKTTTTSIICSSWSLQEPQAYQL</sequence>
<name>A0A2K1K077_PHYPA</name>
<gene>
    <name evidence="1" type="ORF">PHYPA_014297</name>
</gene>
<dbReference type="AlphaFoldDB" id="A0A2K1K077"/>
<evidence type="ECO:0000313" key="3">
    <source>
        <dbReference type="Proteomes" id="UP000006727"/>
    </source>
</evidence>
<evidence type="ECO:0000313" key="2">
    <source>
        <dbReference type="EnsemblPlants" id="PAC:32900898.CDS.1"/>
    </source>
</evidence>
<dbReference type="EnsemblPlants" id="Pp3c10_23710V3.1">
    <property type="protein sequence ID" value="PAC:32900898.CDS.1"/>
    <property type="gene ID" value="Pp3c10_23710"/>
</dbReference>
<proteinExistence type="predicted"/>
<keyword evidence="3" id="KW-1185">Reference proteome</keyword>
<reference evidence="1 3" key="1">
    <citation type="journal article" date="2008" name="Science">
        <title>The Physcomitrella genome reveals evolutionary insights into the conquest of land by plants.</title>
        <authorList>
            <person name="Rensing S."/>
            <person name="Lang D."/>
            <person name="Zimmer A."/>
            <person name="Terry A."/>
            <person name="Salamov A."/>
            <person name="Shapiro H."/>
            <person name="Nishiyama T."/>
            <person name="Perroud P.-F."/>
            <person name="Lindquist E."/>
            <person name="Kamisugi Y."/>
            <person name="Tanahashi T."/>
            <person name="Sakakibara K."/>
            <person name="Fujita T."/>
            <person name="Oishi K."/>
            <person name="Shin-I T."/>
            <person name="Kuroki Y."/>
            <person name="Toyoda A."/>
            <person name="Suzuki Y."/>
            <person name="Hashimoto A."/>
            <person name="Yamaguchi K."/>
            <person name="Sugano A."/>
            <person name="Kohara Y."/>
            <person name="Fujiyama A."/>
            <person name="Anterola A."/>
            <person name="Aoki S."/>
            <person name="Ashton N."/>
            <person name="Barbazuk W.B."/>
            <person name="Barker E."/>
            <person name="Bennetzen J."/>
            <person name="Bezanilla M."/>
            <person name="Blankenship R."/>
            <person name="Cho S.H."/>
            <person name="Dutcher S."/>
            <person name="Estelle M."/>
            <person name="Fawcett J.A."/>
            <person name="Gundlach H."/>
            <person name="Hanada K."/>
            <person name="Heyl A."/>
            <person name="Hicks K.A."/>
            <person name="Hugh J."/>
            <person name="Lohr M."/>
            <person name="Mayer K."/>
            <person name="Melkozernov A."/>
            <person name="Murata T."/>
            <person name="Nelson D."/>
            <person name="Pils B."/>
            <person name="Prigge M."/>
            <person name="Reiss B."/>
            <person name="Renner T."/>
            <person name="Rombauts S."/>
            <person name="Rushton P."/>
            <person name="Sanderfoot A."/>
            <person name="Schween G."/>
            <person name="Shiu S.-H."/>
            <person name="Stueber K."/>
            <person name="Theodoulou F.L."/>
            <person name="Tu H."/>
            <person name="Van de Peer Y."/>
            <person name="Verrier P.J."/>
            <person name="Waters E."/>
            <person name="Wood A."/>
            <person name="Yang L."/>
            <person name="Cove D."/>
            <person name="Cuming A."/>
            <person name="Hasebe M."/>
            <person name="Lucas S."/>
            <person name="Mishler D.B."/>
            <person name="Reski R."/>
            <person name="Grigoriev I."/>
            <person name="Quatrano R.S."/>
            <person name="Boore J.L."/>
        </authorList>
    </citation>
    <scope>NUCLEOTIDE SEQUENCE [LARGE SCALE GENOMIC DNA]</scope>
    <source>
        <strain evidence="2 3">cv. Gransden 2004</strain>
    </source>
</reference>